<gene>
    <name evidence="3" type="ORF">TBIB3V08_LOCUS9788</name>
</gene>
<name>A0A7R9F626_9NEOP</name>
<evidence type="ECO:0000313" key="3">
    <source>
        <dbReference type="EMBL" id="CAD7447475.1"/>
    </source>
</evidence>
<dbReference type="EMBL" id="OD568926">
    <property type="protein sequence ID" value="CAD7447475.1"/>
    <property type="molecule type" value="Genomic_DNA"/>
</dbReference>
<protein>
    <submittedName>
        <fullName evidence="3">Uncharacterized protein</fullName>
    </submittedName>
</protein>
<evidence type="ECO:0000256" key="2">
    <source>
        <dbReference type="SAM" id="SignalP"/>
    </source>
</evidence>
<proteinExistence type="predicted"/>
<feature type="region of interest" description="Disordered" evidence="1">
    <location>
        <begin position="219"/>
        <end position="241"/>
    </location>
</feature>
<feature type="signal peptide" evidence="2">
    <location>
        <begin position="1"/>
        <end position="24"/>
    </location>
</feature>
<sequence>MCSDNSRLLLLLTIYSLWVTEVSSVFDVLIKKEDSFNKILEDYIENTIRSPDPWFEKTEDRRTPSLENNPENISARITNVTPNASLFGPILPHKDARLSNRSEGSAIGNRQDYSQEGDTLKVAGSSVASGSSSYHHGSTSDYDEPKKSYPSKRQKRGLGLLLGLGAIMLHHHHNSHHHHHHPHHSYNHLDRMVQVPVAPPVLMTAPVYPAAVYPPPVYPPSANPSPEQGRRKVPPSSTDQLRVVLPPGYVEEPCCLTNN</sequence>
<feature type="chain" id="PRO_5031225902" evidence="2">
    <location>
        <begin position="25"/>
        <end position="259"/>
    </location>
</feature>
<dbReference type="AlphaFoldDB" id="A0A7R9F626"/>
<reference evidence="3" key="1">
    <citation type="submission" date="2020-11" db="EMBL/GenBank/DDBJ databases">
        <authorList>
            <person name="Tran Van P."/>
        </authorList>
    </citation>
    <scope>NUCLEOTIDE SEQUENCE</scope>
</reference>
<organism evidence="3">
    <name type="scientific">Timema bartmani</name>
    <dbReference type="NCBI Taxonomy" id="61472"/>
    <lineage>
        <taxon>Eukaryota</taxon>
        <taxon>Metazoa</taxon>
        <taxon>Ecdysozoa</taxon>
        <taxon>Arthropoda</taxon>
        <taxon>Hexapoda</taxon>
        <taxon>Insecta</taxon>
        <taxon>Pterygota</taxon>
        <taxon>Neoptera</taxon>
        <taxon>Polyneoptera</taxon>
        <taxon>Phasmatodea</taxon>
        <taxon>Timematodea</taxon>
        <taxon>Timematoidea</taxon>
        <taxon>Timematidae</taxon>
        <taxon>Timema</taxon>
    </lineage>
</organism>
<feature type="compositionally biased region" description="Low complexity" evidence="1">
    <location>
        <begin position="122"/>
        <end position="140"/>
    </location>
</feature>
<evidence type="ECO:0000256" key="1">
    <source>
        <dbReference type="SAM" id="MobiDB-lite"/>
    </source>
</evidence>
<keyword evidence="2" id="KW-0732">Signal</keyword>
<accession>A0A7R9F626</accession>
<feature type="region of interest" description="Disordered" evidence="1">
    <location>
        <begin position="120"/>
        <end position="153"/>
    </location>
</feature>